<evidence type="ECO:0000313" key="2">
    <source>
        <dbReference type="Proteomes" id="UP000265619"/>
    </source>
</evidence>
<dbReference type="AlphaFoldDB" id="A0A9X8CZT2"/>
<proteinExistence type="predicted"/>
<dbReference type="RefSeq" id="WP_119557632.1">
    <property type="nucleotide sequence ID" value="NZ_QXMN01000051.1"/>
</dbReference>
<gene>
    <name evidence="1" type="ORF">D3H34_27320</name>
</gene>
<dbReference type="OrthoDB" id="9115426at2"/>
<reference evidence="1 2" key="1">
    <citation type="submission" date="2018-09" db="EMBL/GenBank/DDBJ databases">
        <title>Acidovorax cavernicola nov. sp. isolated from Gruta de las Maravillas (Aracena, Spain).</title>
        <authorList>
            <person name="Jurado V."/>
            <person name="Gutierrez-Patricio S."/>
            <person name="Gonzalez-Pimentel J.L."/>
            <person name="Miller A.Z."/>
            <person name="Laiz L."/>
            <person name="Saiz-Jimenez C."/>
        </authorList>
    </citation>
    <scope>NUCLEOTIDE SEQUENCE [LARGE SCALE GENOMIC DNA]</scope>
    <source>
        <strain evidence="1 2">1011MAR4D40.2</strain>
    </source>
</reference>
<accession>A0A9X8CZT2</accession>
<keyword evidence="2" id="KW-1185">Reference proteome</keyword>
<protein>
    <submittedName>
        <fullName evidence="1">Uncharacterized protein</fullName>
    </submittedName>
</protein>
<evidence type="ECO:0000313" key="1">
    <source>
        <dbReference type="EMBL" id="RIX74445.1"/>
    </source>
</evidence>
<dbReference type="Proteomes" id="UP000265619">
    <property type="component" value="Unassembled WGS sequence"/>
</dbReference>
<sequence>MAANNTPGAITDAQLDAGIAAWFGVTKVSPERLILRERMHAAMVAVQAKAAPGDNQGQDRPVERAFDAFLCRAWGETDLASAELVTDWEGVRRFMVREWLGEEDATDYDGEVTLDRLKKDFDTHEEEHNGRGGAYEVEFEIGGVSVERVCGFAPGAAIGSDAAHDVLAERQRQISAEGWTPEHDDGHVNDEIAAMACFYAMPPGAREWSAEDTGYGDTFGEAIIPEGWAAKEGDRRRELVKAGALILAEIERIDRSDARATSDTPAEGTAC</sequence>
<dbReference type="EMBL" id="QXMN01000051">
    <property type="protein sequence ID" value="RIX74445.1"/>
    <property type="molecule type" value="Genomic_DNA"/>
</dbReference>
<comment type="caution">
    <text evidence="1">The sequence shown here is derived from an EMBL/GenBank/DDBJ whole genome shotgun (WGS) entry which is preliminary data.</text>
</comment>
<name>A0A9X8CZT2_9BURK</name>
<organism evidence="1 2">
    <name type="scientific">Acidovorax cavernicola</name>
    <dbReference type="NCBI Taxonomy" id="1675792"/>
    <lineage>
        <taxon>Bacteria</taxon>
        <taxon>Pseudomonadati</taxon>
        <taxon>Pseudomonadota</taxon>
        <taxon>Betaproteobacteria</taxon>
        <taxon>Burkholderiales</taxon>
        <taxon>Comamonadaceae</taxon>
        <taxon>Acidovorax</taxon>
    </lineage>
</organism>